<reference evidence="2" key="1">
    <citation type="submission" date="2016-10" db="EMBL/GenBank/DDBJ databases">
        <authorList>
            <person name="Varghese N."/>
        </authorList>
    </citation>
    <scope>NUCLEOTIDE SEQUENCE [LARGE SCALE GENOMIC DNA]</scope>
    <source>
        <strain evidence="2">DSM 17980</strain>
    </source>
</reference>
<proteinExistence type="predicted"/>
<sequence length="66" mass="7857">MMKRNTEQDLDTDSRVERLAAHLEGEYGEYDPEMAKFLHGVITEVLQDYQEFKRKQLQKRNPDSAR</sequence>
<dbReference type="AlphaFoldDB" id="A0A1I7FTH4"/>
<organism evidence="1 2">
    <name type="scientific">Alicyclobacillus macrosporangiidus</name>
    <dbReference type="NCBI Taxonomy" id="392015"/>
    <lineage>
        <taxon>Bacteria</taxon>
        <taxon>Bacillati</taxon>
        <taxon>Bacillota</taxon>
        <taxon>Bacilli</taxon>
        <taxon>Bacillales</taxon>
        <taxon>Alicyclobacillaceae</taxon>
        <taxon>Alicyclobacillus</taxon>
    </lineage>
</organism>
<name>A0A1I7FTH4_9BACL</name>
<evidence type="ECO:0000313" key="1">
    <source>
        <dbReference type="EMBL" id="SFU39306.1"/>
    </source>
</evidence>
<gene>
    <name evidence="1" type="ORF">SAMN05421543_101438</name>
</gene>
<keyword evidence="2" id="KW-1185">Reference proteome</keyword>
<evidence type="ECO:0000313" key="2">
    <source>
        <dbReference type="Proteomes" id="UP000183508"/>
    </source>
</evidence>
<accession>A0A1I7FTH4</accession>
<dbReference type="EMBL" id="FPBV01000001">
    <property type="protein sequence ID" value="SFU39306.1"/>
    <property type="molecule type" value="Genomic_DNA"/>
</dbReference>
<dbReference type="STRING" id="392015.SAMN05421543_101438"/>
<protein>
    <submittedName>
        <fullName evidence="1">Uncharacterized protein</fullName>
    </submittedName>
</protein>
<dbReference type="Proteomes" id="UP000183508">
    <property type="component" value="Unassembled WGS sequence"/>
</dbReference>